<dbReference type="AlphaFoldDB" id="A0A4Y7PFZ9"/>
<dbReference type="VEuPathDB" id="FungiDB:BD410DRAFT_871469"/>
<evidence type="ECO:0000313" key="2">
    <source>
        <dbReference type="Proteomes" id="UP000294933"/>
    </source>
</evidence>
<organism evidence="1 2">
    <name type="scientific">Rickenella mellea</name>
    <dbReference type="NCBI Taxonomy" id="50990"/>
    <lineage>
        <taxon>Eukaryota</taxon>
        <taxon>Fungi</taxon>
        <taxon>Dikarya</taxon>
        <taxon>Basidiomycota</taxon>
        <taxon>Agaricomycotina</taxon>
        <taxon>Agaricomycetes</taxon>
        <taxon>Hymenochaetales</taxon>
        <taxon>Rickenellaceae</taxon>
        <taxon>Rickenella</taxon>
    </lineage>
</organism>
<name>A0A4Y7PFZ9_9AGAM</name>
<sequence length="164" mass="17816">MSFKLVTTTSATTAFTNSSLVASNSGALLASTTSTSTTTTLPVTINHTITSARKDTIQAVVFGSLPDARFEPLMGVWAGSRKRMEKMKKMATLEKEKHVVKGMRYKDVQARDLPETIQDGPFEAIALDEEEPRGHALYSCGLIVETALFDQRVTPATSLEESDS</sequence>
<protein>
    <submittedName>
        <fullName evidence="1">Uncharacterized protein</fullName>
    </submittedName>
</protein>
<reference evidence="1 2" key="1">
    <citation type="submission" date="2018-06" db="EMBL/GenBank/DDBJ databases">
        <title>A transcriptomic atlas of mushroom development highlights an independent origin of complex multicellularity.</title>
        <authorList>
            <consortium name="DOE Joint Genome Institute"/>
            <person name="Krizsan K."/>
            <person name="Almasi E."/>
            <person name="Merenyi Z."/>
            <person name="Sahu N."/>
            <person name="Viragh M."/>
            <person name="Koszo T."/>
            <person name="Mondo S."/>
            <person name="Kiss B."/>
            <person name="Balint B."/>
            <person name="Kues U."/>
            <person name="Barry K."/>
            <person name="Hegedus J.C."/>
            <person name="Henrissat B."/>
            <person name="Johnson J."/>
            <person name="Lipzen A."/>
            <person name="Ohm R."/>
            <person name="Nagy I."/>
            <person name="Pangilinan J."/>
            <person name="Yan J."/>
            <person name="Xiong Y."/>
            <person name="Grigoriev I.V."/>
            <person name="Hibbett D.S."/>
            <person name="Nagy L.G."/>
        </authorList>
    </citation>
    <scope>NUCLEOTIDE SEQUENCE [LARGE SCALE GENOMIC DNA]</scope>
    <source>
        <strain evidence="1 2">SZMC22713</strain>
    </source>
</reference>
<proteinExistence type="predicted"/>
<dbReference type="EMBL" id="ML170470">
    <property type="protein sequence ID" value="TDL13762.1"/>
    <property type="molecule type" value="Genomic_DNA"/>
</dbReference>
<evidence type="ECO:0000313" key="1">
    <source>
        <dbReference type="EMBL" id="TDL13762.1"/>
    </source>
</evidence>
<keyword evidence="2" id="KW-1185">Reference proteome</keyword>
<accession>A0A4Y7PFZ9</accession>
<dbReference type="Proteomes" id="UP000294933">
    <property type="component" value="Unassembled WGS sequence"/>
</dbReference>
<gene>
    <name evidence="1" type="ORF">BD410DRAFT_871469</name>
</gene>